<dbReference type="Gene3D" id="2.40.420.20">
    <property type="match status" value="1"/>
</dbReference>
<evidence type="ECO:0000256" key="3">
    <source>
        <dbReference type="SAM" id="Coils"/>
    </source>
</evidence>
<proteinExistence type="inferred from homology"/>
<accession>A0ABQ6BMX9</accession>
<dbReference type="EMBL" id="BSOZ01000004">
    <property type="protein sequence ID" value="GLS03355.1"/>
    <property type="molecule type" value="Genomic_DNA"/>
</dbReference>
<dbReference type="InterPro" id="IPR058625">
    <property type="entry name" value="MdtA-like_BSH"/>
</dbReference>
<comment type="similarity">
    <text evidence="2">Belongs to the membrane fusion protein (MFP) (TC 8.A.1) family.</text>
</comment>
<dbReference type="InterPro" id="IPR058627">
    <property type="entry name" value="MdtA-like_C"/>
</dbReference>
<dbReference type="PANTHER" id="PTHR30158:SF3">
    <property type="entry name" value="MULTIDRUG EFFLUX PUMP SUBUNIT ACRA-RELATED"/>
    <property type="match status" value="1"/>
</dbReference>
<reference evidence="10" key="1">
    <citation type="journal article" date="2019" name="Int. J. Syst. Evol. Microbiol.">
        <title>The Global Catalogue of Microorganisms (GCM) 10K type strain sequencing project: providing services to taxonomists for standard genome sequencing and annotation.</title>
        <authorList>
            <consortium name="The Broad Institute Genomics Platform"/>
            <consortium name="The Broad Institute Genome Sequencing Center for Infectious Disease"/>
            <person name="Wu L."/>
            <person name="Ma J."/>
        </authorList>
    </citation>
    <scope>NUCLEOTIDE SEQUENCE [LARGE SCALE GENOMIC DNA]</scope>
    <source>
        <strain evidence="10">NBRC 104970</strain>
    </source>
</reference>
<feature type="region of interest" description="Disordered" evidence="4">
    <location>
        <begin position="369"/>
        <end position="396"/>
    </location>
</feature>
<organism evidence="9 10">
    <name type="scientific">Chitiniphilus shinanonensis</name>
    <dbReference type="NCBI Taxonomy" id="553088"/>
    <lineage>
        <taxon>Bacteria</taxon>
        <taxon>Pseudomonadati</taxon>
        <taxon>Pseudomonadota</taxon>
        <taxon>Betaproteobacteria</taxon>
        <taxon>Neisseriales</taxon>
        <taxon>Chitinibacteraceae</taxon>
        <taxon>Chitiniphilus</taxon>
    </lineage>
</organism>
<feature type="domain" description="Multidrug resistance protein MdtA-like C-terminal permuted SH3" evidence="8">
    <location>
        <begin position="304"/>
        <end position="364"/>
    </location>
</feature>
<comment type="caution">
    <text evidence="9">The sequence shown here is derived from an EMBL/GenBank/DDBJ whole genome shotgun (WGS) entry which is preliminary data.</text>
</comment>
<dbReference type="Gene3D" id="1.10.287.470">
    <property type="entry name" value="Helix hairpin bin"/>
    <property type="match status" value="1"/>
</dbReference>
<keyword evidence="3" id="KW-0175">Coiled coil</keyword>
<sequence length="396" mass="41157">MHTLSRKLGPLLGVVLALSACGKAGQQQAGGPGGQMPPAEVVVATARSGDAAVTRDLTGRVTAYRTAEVRARVEGILEKRLFTEGGEVRSGQSLFQIDHATLEAAAAAAQAGLAKANANVVIAQQTAQRYRQLINDQGVSKQELDQAEATLKQAQADVASAQAALRQADIDLAHAAVYAPISGRIGRAFVTEGALVGKGEATHLATIEQLDPIYVDFTQSGADLLRLKKALLEGKMKPADVPVEIVLEDGSTYAQKGKLLFSEQTVDPSTGAVTLRAEFSNPDRLLLPGMFATVRLAQGSLGGAIKVPQRAVMANPQGQFVYVVAADKKVAIRPVKTGGFSGQDWIVTNGLKAGEQVIVDGLQKVGPGAPVTPVEEGAAPAAPKPEAKKVASAAKQ</sequence>
<dbReference type="Pfam" id="PF25967">
    <property type="entry name" value="RND-MFP_C"/>
    <property type="match status" value="1"/>
</dbReference>
<evidence type="ECO:0000313" key="9">
    <source>
        <dbReference type="EMBL" id="GLS03355.1"/>
    </source>
</evidence>
<evidence type="ECO:0000259" key="7">
    <source>
        <dbReference type="Pfam" id="PF25944"/>
    </source>
</evidence>
<evidence type="ECO:0000256" key="4">
    <source>
        <dbReference type="SAM" id="MobiDB-lite"/>
    </source>
</evidence>
<feature type="coiled-coil region" evidence="3">
    <location>
        <begin position="113"/>
        <end position="171"/>
    </location>
</feature>
<protein>
    <submittedName>
        <fullName evidence="9">MexX family efflux pump subunit</fullName>
    </submittedName>
</protein>
<dbReference type="SUPFAM" id="SSF111369">
    <property type="entry name" value="HlyD-like secretion proteins"/>
    <property type="match status" value="1"/>
</dbReference>
<evidence type="ECO:0000259" key="6">
    <source>
        <dbReference type="Pfam" id="PF25917"/>
    </source>
</evidence>
<dbReference type="PANTHER" id="PTHR30158">
    <property type="entry name" value="ACRA/E-RELATED COMPONENT OF DRUG EFFLUX TRANSPORTER"/>
    <property type="match status" value="1"/>
</dbReference>
<dbReference type="Gene3D" id="2.40.30.170">
    <property type="match status" value="1"/>
</dbReference>
<dbReference type="Pfam" id="PF25876">
    <property type="entry name" value="HH_MFP_RND"/>
    <property type="match status" value="1"/>
</dbReference>
<evidence type="ECO:0000259" key="5">
    <source>
        <dbReference type="Pfam" id="PF25876"/>
    </source>
</evidence>
<evidence type="ECO:0000259" key="8">
    <source>
        <dbReference type="Pfam" id="PF25967"/>
    </source>
</evidence>
<dbReference type="InterPro" id="IPR006143">
    <property type="entry name" value="RND_pump_MFP"/>
</dbReference>
<dbReference type="InterPro" id="IPR058624">
    <property type="entry name" value="MdtA-like_HH"/>
</dbReference>
<feature type="domain" description="Multidrug resistance protein MdtA-like beta-barrel" evidence="7">
    <location>
        <begin position="212"/>
        <end position="299"/>
    </location>
</feature>
<feature type="domain" description="Multidrug resistance protein MdtA-like barrel-sandwich hybrid" evidence="6">
    <location>
        <begin position="65"/>
        <end position="207"/>
    </location>
</feature>
<dbReference type="Proteomes" id="UP001156836">
    <property type="component" value="Unassembled WGS sequence"/>
</dbReference>
<dbReference type="RefSeq" id="WP_018747951.1">
    <property type="nucleotide sequence ID" value="NZ_BAABUF010000018.1"/>
</dbReference>
<name>A0ABQ6BMX9_9NEIS</name>
<keyword evidence="10" id="KW-1185">Reference proteome</keyword>
<dbReference type="NCBIfam" id="TIGR01730">
    <property type="entry name" value="RND_mfp"/>
    <property type="match status" value="1"/>
</dbReference>
<feature type="domain" description="Multidrug resistance protein MdtA-like alpha-helical hairpin" evidence="5">
    <location>
        <begin position="107"/>
        <end position="174"/>
    </location>
</feature>
<dbReference type="Pfam" id="PF25917">
    <property type="entry name" value="BSH_RND"/>
    <property type="match status" value="1"/>
</dbReference>
<gene>
    <name evidence="9" type="primary">acrA_1</name>
    <name evidence="9" type="ORF">GCM10007860_04980</name>
</gene>
<evidence type="ECO:0000256" key="1">
    <source>
        <dbReference type="ARBA" id="ARBA00004196"/>
    </source>
</evidence>
<dbReference type="Gene3D" id="2.40.50.100">
    <property type="match status" value="1"/>
</dbReference>
<feature type="compositionally biased region" description="Low complexity" evidence="4">
    <location>
        <begin position="369"/>
        <end position="381"/>
    </location>
</feature>
<dbReference type="PROSITE" id="PS51257">
    <property type="entry name" value="PROKAR_LIPOPROTEIN"/>
    <property type="match status" value="1"/>
</dbReference>
<evidence type="ECO:0000256" key="2">
    <source>
        <dbReference type="ARBA" id="ARBA00009477"/>
    </source>
</evidence>
<dbReference type="Pfam" id="PF25944">
    <property type="entry name" value="Beta-barrel_RND"/>
    <property type="match status" value="1"/>
</dbReference>
<comment type="subcellular location">
    <subcellularLocation>
        <location evidence="1">Cell envelope</location>
    </subcellularLocation>
</comment>
<evidence type="ECO:0000313" key="10">
    <source>
        <dbReference type="Proteomes" id="UP001156836"/>
    </source>
</evidence>
<dbReference type="InterPro" id="IPR058626">
    <property type="entry name" value="MdtA-like_b-barrel"/>
</dbReference>